<gene>
    <name evidence="1" type="ORF">DERYTH_LOCUS19012</name>
</gene>
<keyword evidence="2" id="KW-1185">Reference proteome</keyword>
<dbReference type="Proteomes" id="UP000789405">
    <property type="component" value="Unassembled WGS sequence"/>
</dbReference>
<name>A0A9N9JDT4_9GLOM</name>
<reference evidence="1" key="1">
    <citation type="submission" date="2021-06" db="EMBL/GenBank/DDBJ databases">
        <authorList>
            <person name="Kallberg Y."/>
            <person name="Tangrot J."/>
            <person name="Rosling A."/>
        </authorList>
    </citation>
    <scope>NUCLEOTIDE SEQUENCE</scope>
    <source>
        <strain evidence="1">MA453B</strain>
    </source>
</reference>
<evidence type="ECO:0000313" key="2">
    <source>
        <dbReference type="Proteomes" id="UP000789405"/>
    </source>
</evidence>
<sequence>FASTSDQRFSMGLRFAPVDRGTIMLEYPIIVEKLVLKLRDSVTNKCPMIGCTCDAAVETDKRAKTLPRKISLHHNPFRLDCWNKAIVIKFFTWPPSYVLI</sequence>
<evidence type="ECO:0000313" key="1">
    <source>
        <dbReference type="EMBL" id="CAG8774455.1"/>
    </source>
</evidence>
<organism evidence="1 2">
    <name type="scientific">Dentiscutata erythropus</name>
    <dbReference type="NCBI Taxonomy" id="1348616"/>
    <lineage>
        <taxon>Eukaryota</taxon>
        <taxon>Fungi</taxon>
        <taxon>Fungi incertae sedis</taxon>
        <taxon>Mucoromycota</taxon>
        <taxon>Glomeromycotina</taxon>
        <taxon>Glomeromycetes</taxon>
        <taxon>Diversisporales</taxon>
        <taxon>Gigasporaceae</taxon>
        <taxon>Dentiscutata</taxon>
    </lineage>
</organism>
<proteinExistence type="predicted"/>
<dbReference type="EMBL" id="CAJVPY010020153">
    <property type="protein sequence ID" value="CAG8774455.1"/>
    <property type="molecule type" value="Genomic_DNA"/>
</dbReference>
<dbReference type="AlphaFoldDB" id="A0A9N9JDT4"/>
<protein>
    <submittedName>
        <fullName evidence="1">3894_t:CDS:1</fullName>
    </submittedName>
</protein>
<comment type="caution">
    <text evidence="1">The sequence shown here is derived from an EMBL/GenBank/DDBJ whole genome shotgun (WGS) entry which is preliminary data.</text>
</comment>
<feature type="non-terminal residue" evidence="1">
    <location>
        <position position="100"/>
    </location>
</feature>
<accession>A0A9N9JDT4</accession>